<sequence length="192" mass="20325">GCPYRHRRGRGPDPARPQGDPGGRGLRGRGGRRSGRRGRRPGQGAPPGPGHPRHQDAGHGRHRRRPRDHQLAAGRGADPHCVQPARPGRAGPRRRRVLLPGQALPDQRPGAGDRGRAGPLCRHAGHGGRGRGHQGAPGDAADRGSGQGPAHGPGQDVRGRCLHVHPEDGHEASGQDAHRRPADHRRHPPPGL</sequence>
<gene>
    <name evidence="2" type="ORF">AVDCRST_MAG10-2186</name>
</gene>
<accession>A0A6J4IDJ1</accession>
<name>A0A6J4IDJ1_9ACTN</name>
<dbReference type="AlphaFoldDB" id="A0A6J4IDJ1"/>
<feature type="compositionally biased region" description="Basic residues" evidence="1">
    <location>
        <begin position="181"/>
        <end position="192"/>
    </location>
</feature>
<feature type="compositionally biased region" description="Basic residues" evidence="1">
    <location>
        <begin position="123"/>
        <end position="132"/>
    </location>
</feature>
<feature type="compositionally biased region" description="Basic and acidic residues" evidence="1">
    <location>
        <begin position="164"/>
        <end position="180"/>
    </location>
</feature>
<feature type="non-terminal residue" evidence="2">
    <location>
        <position position="1"/>
    </location>
</feature>
<feature type="region of interest" description="Disordered" evidence="1">
    <location>
        <begin position="1"/>
        <end position="192"/>
    </location>
</feature>
<evidence type="ECO:0000313" key="2">
    <source>
        <dbReference type="EMBL" id="CAA9249128.1"/>
    </source>
</evidence>
<dbReference type="EMBL" id="CADCTB010000130">
    <property type="protein sequence ID" value="CAA9249128.1"/>
    <property type="molecule type" value="Genomic_DNA"/>
</dbReference>
<evidence type="ECO:0000256" key="1">
    <source>
        <dbReference type="SAM" id="MobiDB-lite"/>
    </source>
</evidence>
<reference evidence="2" key="1">
    <citation type="submission" date="2020-02" db="EMBL/GenBank/DDBJ databases">
        <authorList>
            <person name="Meier V. D."/>
        </authorList>
    </citation>
    <scope>NUCLEOTIDE SEQUENCE</scope>
    <source>
        <strain evidence="2">AVDCRST_MAG10</strain>
    </source>
</reference>
<feature type="compositionally biased region" description="Basic residues" evidence="1">
    <location>
        <begin position="26"/>
        <end position="40"/>
    </location>
</feature>
<organism evidence="2">
    <name type="scientific">uncultured Acidimicrobiales bacterium</name>
    <dbReference type="NCBI Taxonomy" id="310071"/>
    <lineage>
        <taxon>Bacteria</taxon>
        <taxon>Bacillati</taxon>
        <taxon>Actinomycetota</taxon>
        <taxon>Acidimicrobiia</taxon>
        <taxon>Acidimicrobiales</taxon>
        <taxon>environmental samples</taxon>
    </lineage>
</organism>
<proteinExistence type="predicted"/>
<protein>
    <submittedName>
        <fullName evidence="2">Two-component transcriptional response regulator PdtaR, LuxR family</fullName>
    </submittedName>
</protein>
<feature type="compositionally biased region" description="Low complexity" evidence="1">
    <location>
        <begin position="98"/>
        <end position="110"/>
    </location>
</feature>
<feature type="non-terminal residue" evidence="2">
    <location>
        <position position="192"/>
    </location>
</feature>